<dbReference type="InterPro" id="IPR001608">
    <property type="entry name" value="Ala_racemase_N"/>
</dbReference>
<sequence length="399" mass="41290">MTQTLGPLLQFQPPTTPALVVRRAALEANLATMQAACSAAGVGLRAHGKMHKCTRLGRRQIELGAVGLCCQTVGEAQGYAAAGVGDLLITSPPAPWGAEKIAAIAASGVDIAVVADDADQIARLGAAATAAGTSVGLVVDIDLGTHRTGVPPEEVAALARLAGQTPGLVYRGIQAYLGHLQHLADLEARRAACQVTRQRLGALIGELSEAGLKPELVTGGGTGTYVEDLASGVFNEIQAGSYVFMDVEYEDCGAIDGQAWPFQQALFIATSVVSARHKTHVVCDSGLKAHSVDGPPARVVAGAPHGTRWRPMGDEHSALFHPAMMGAVKAAGSDFAGGITAADEDASIAWPADAPKVGDVVWLQPGHIDPTINLYDALIVVDEDGSSEIWPVDARRSSR</sequence>
<evidence type="ECO:0000313" key="4">
    <source>
        <dbReference type="EMBL" id="MBB3891142.1"/>
    </source>
</evidence>
<dbReference type="PANTHER" id="PTHR28004:SF2">
    <property type="entry name" value="D-SERINE DEHYDRATASE"/>
    <property type="match status" value="1"/>
</dbReference>
<comment type="similarity">
    <text evidence="1">Belongs to the DSD1 family.</text>
</comment>
<accession>A0A840A119</accession>
<evidence type="ECO:0000259" key="3">
    <source>
        <dbReference type="SMART" id="SM01119"/>
    </source>
</evidence>
<dbReference type="Pfam" id="PF01168">
    <property type="entry name" value="Ala_racemase_N"/>
    <property type="match status" value="1"/>
</dbReference>
<evidence type="ECO:0000313" key="5">
    <source>
        <dbReference type="Proteomes" id="UP000530564"/>
    </source>
</evidence>
<evidence type="ECO:0000256" key="2">
    <source>
        <dbReference type="ARBA" id="ARBA00023239"/>
    </source>
</evidence>
<name>A0A840A119_9CAUL</name>
<dbReference type="SUPFAM" id="SSF51419">
    <property type="entry name" value="PLP-binding barrel"/>
    <property type="match status" value="1"/>
</dbReference>
<dbReference type="InterPro" id="IPR042208">
    <property type="entry name" value="D-ser_dehydrat-like_sf"/>
</dbReference>
<dbReference type="Gene3D" id="3.20.20.10">
    <property type="entry name" value="Alanine racemase"/>
    <property type="match status" value="1"/>
</dbReference>
<dbReference type="PANTHER" id="PTHR28004">
    <property type="entry name" value="ZGC:162816-RELATED"/>
    <property type="match status" value="1"/>
</dbReference>
<reference evidence="4 5" key="1">
    <citation type="submission" date="2020-08" db="EMBL/GenBank/DDBJ databases">
        <title>Genomic Encyclopedia of Type Strains, Phase IV (KMG-IV): sequencing the most valuable type-strain genomes for metagenomic binning, comparative biology and taxonomic classification.</title>
        <authorList>
            <person name="Goeker M."/>
        </authorList>
    </citation>
    <scope>NUCLEOTIDE SEQUENCE [LARGE SCALE GENOMIC DNA]</scope>
    <source>
        <strain evidence="4 5">DSM 21793</strain>
    </source>
</reference>
<organism evidence="4 5">
    <name type="scientific">Phenylobacterium haematophilum</name>
    <dbReference type="NCBI Taxonomy" id="98513"/>
    <lineage>
        <taxon>Bacteria</taxon>
        <taxon>Pseudomonadati</taxon>
        <taxon>Pseudomonadota</taxon>
        <taxon>Alphaproteobacteria</taxon>
        <taxon>Caulobacterales</taxon>
        <taxon>Caulobacteraceae</taxon>
        <taxon>Phenylobacterium</taxon>
    </lineage>
</organism>
<dbReference type="CDD" id="cd06819">
    <property type="entry name" value="PLPDE_III_LS_D-TA"/>
    <property type="match status" value="1"/>
</dbReference>
<feature type="domain" description="D-serine dehydratase-like" evidence="3">
    <location>
        <begin position="265"/>
        <end position="382"/>
    </location>
</feature>
<dbReference type="Pfam" id="PF14031">
    <property type="entry name" value="D-ser_dehydrat"/>
    <property type="match status" value="1"/>
</dbReference>
<proteinExistence type="inferred from homology"/>
<dbReference type="RefSeq" id="WP_343056101.1">
    <property type="nucleotide sequence ID" value="NZ_JACIDK010000002.1"/>
</dbReference>
<dbReference type="InterPro" id="IPR051466">
    <property type="entry name" value="D-amino_acid_metab_enzyme"/>
</dbReference>
<comment type="caution">
    <text evidence="4">The sequence shown here is derived from an EMBL/GenBank/DDBJ whole genome shotgun (WGS) entry which is preliminary data.</text>
</comment>
<dbReference type="AlphaFoldDB" id="A0A840A119"/>
<dbReference type="EMBL" id="JACIDK010000002">
    <property type="protein sequence ID" value="MBB3891142.1"/>
    <property type="molecule type" value="Genomic_DNA"/>
</dbReference>
<dbReference type="GO" id="GO:0008721">
    <property type="term" value="F:D-serine ammonia-lyase activity"/>
    <property type="evidence" value="ECO:0007669"/>
    <property type="project" value="TreeGrafter"/>
</dbReference>
<keyword evidence="2" id="KW-0456">Lyase</keyword>
<evidence type="ECO:0000256" key="1">
    <source>
        <dbReference type="ARBA" id="ARBA00005323"/>
    </source>
</evidence>
<dbReference type="SMART" id="SM01119">
    <property type="entry name" value="D-ser_dehydrat"/>
    <property type="match status" value="1"/>
</dbReference>
<dbReference type="InterPro" id="IPR026956">
    <property type="entry name" value="D-ser_dehydrat-like_dom"/>
</dbReference>
<dbReference type="InterPro" id="IPR029066">
    <property type="entry name" value="PLP-binding_barrel"/>
</dbReference>
<protein>
    <submittedName>
        <fullName evidence="4">D-serine deaminase-like pyridoxal phosphate-dependent protein</fullName>
    </submittedName>
</protein>
<dbReference type="Proteomes" id="UP000530564">
    <property type="component" value="Unassembled WGS sequence"/>
</dbReference>
<keyword evidence="5" id="KW-1185">Reference proteome</keyword>
<dbReference type="Gene3D" id="2.40.37.20">
    <property type="entry name" value="D-serine dehydratase-like domain"/>
    <property type="match status" value="1"/>
</dbReference>
<dbReference type="GO" id="GO:0036088">
    <property type="term" value="P:D-serine catabolic process"/>
    <property type="evidence" value="ECO:0007669"/>
    <property type="project" value="TreeGrafter"/>
</dbReference>
<gene>
    <name evidence="4" type="ORF">GGQ61_001859</name>
</gene>